<accession>A0ABS0LEA6</accession>
<evidence type="ECO:0000259" key="1">
    <source>
        <dbReference type="PROSITE" id="PS52004"/>
    </source>
</evidence>
<gene>
    <name evidence="2" type="ORF">I4J41_10515</name>
</gene>
<dbReference type="InterPro" id="IPR020841">
    <property type="entry name" value="PKS_Beta-ketoAc_synthase_dom"/>
</dbReference>
<evidence type="ECO:0000313" key="3">
    <source>
        <dbReference type="Proteomes" id="UP000615580"/>
    </source>
</evidence>
<comment type="caution">
    <text evidence="2">The sequence shown here is derived from an EMBL/GenBank/DDBJ whole genome shotgun (WGS) entry which is preliminary data.</text>
</comment>
<keyword evidence="3" id="KW-1185">Reference proteome</keyword>
<dbReference type="InterPro" id="IPR016039">
    <property type="entry name" value="Thiolase-like"/>
</dbReference>
<protein>
    <submittedName>
        <fullName evidence="2">3-oxoacyl-ACP synthase</fullName>
    </submittedName>
</protein>
<dbReference type="InterPro" id="IPR014030">
    <property type="entry name" value="Ketoacyl_synth_N"/>
</dbReference>
<sequence>MTDGVFTITGIGVLLPGWGTASCTSLDDLMRCVDSERGCLTSLPSHNGLPNTVVGKISNLVEATGLGLNQDEAIRYGRATLLGAAAVRDAIGAAGLDPQAPDERTLLVVASLQYAASELHGMYETLLAGSAADVGMAYWRRGTPPALISGVSTLLDLSWPTLNIAGSCNVGLRALEIGLMTLTAGSADRVVLLGVDSCLDDLFLAGALHLGRSGYQASVTGLGPDIVRPHDSRPAGNASGEGAVALVLERGSTSGRTFHIDLRTVRSSGGSTVATGPASPLAHAAVDLMKRGGVHLDNLAFINDYADGNAFVEEHFISFLDEIRALDGSQAPLSLVNHEGLFGHLAGPGGLIRFLVSLELLKRGTSAQCPNVREVHPGLGSVDVRGTTSFERGAPALIVCSGAGGDATVALVHGGGDR</sequence>
<feature type="domain" description="Ketosynthase family 3 (KS3)" evidence="1">
    <location>
        <begin position="3"/>
        <end position="414"/>
    </location>
</feature>
<dbReference type="Pfam" id="PF00109">
    <property type="entry name" value="ketoacyl-synt"/>
    <property type="match status" value="1"/>
</dbReference>
<reference evidence="2 3" key="1">
    <citation type="journal article" date="2020" name="J. Clin. Microbiol.">
        <title>Assessing the Genetic Diversity of Austrian Corynebacterium diphtheriae Clinical Isolates, 2011-2019.</title>
        <authorList>
            <person name="Schaeffer J."/>
            <person name="Huhulescu S."/>
            <person name="Stoeger A."/>
            <person name="Allerberger F."/>
            <person name="Ruppitsch W."/>
        </authorList>
    </citation>
    <scope>NUCLEOTIDE SEQUENCE [LARGE SCALE GENOMIC DNA]</scope>
    <source>
        <strain evidence="2 3">04-17</strain>
    </source>
</reference>
<dbReference type="RefSeq" id="WP_088267940.1">
    <property type="nucleotide sequence ID" value="NZ_CBCSFR010000045.1"/>
</dbReference>
<evidence type="ECO:0000313" key="2">
    <source>
        <dbReference type="EMBL" id="MBG9354987.1"/>
    </source>
</evidence>
<dbReference type="PROSITE" id="PS52004">
    <property type="entry name" value="KS3_2"/>
    <property type="match status" value="1"/>
</dbReference>
<dbReference type="SUPFAM" id="SSF53901">
    <property type="entry name" value="Thiolase-like"/>
    <property type="match status" value="2"/>
</dbReference>
<dbReference type="EMBL" id="JADQUG010000052">
    <property type="protein sequence ID" value="MBG9354987.1"/>
    <property type="molecule type" value="Genomic_DNA"/>
</dbReference>
<proteinExistence type="predicted"/>
<name>A0ABS0LEA6_9CORY</name>
<dbReference type="Proteomes" id="UP000615580">
    <property type="component" value="Unassembled WGS sequence"/>
</dbReference>
<organism evidence="2 3">
    <name type="scientific">Corynebacterium belfantii</name>
    <dbReference type="NCBI Taxonomy" id="2014537"/>
    <lineage>
        <taxon>Bacteria</taxon>
        <taxon>Bacillati</taxon>
        <taxon>Actinomycetota</taxon>
        <taxon>Actinomycetes</taxon>
        <taxon>Mycobacteriales</taxon>
        <taxon>Corynebacteriaceae</taxon>
        <taxon>Corynebacterium</taxon>
    </lineage>
</organism>
<dbReference type="Gene3D" id="3.40.47.10">
    <property type="match status" value="1"/>
</dbReference>